<gene>
    <name evidence="2" type="ORF">NCTC9380_01448</name>
</gene>
<keyword evidence="1" id="KW-0812">Transmembrane</keyword>
<dbReference type="AlphaFoldDB" id="A0A378NEC3"/>
<protein>
    <submittedName>
        <fullName evidence="2">Uncharacterized protein</fullName>
    </submittedName>
</protein>
<organism evidence="2 3">
    <name type="scientific">Mannheimia haemolytica</name>
    <name type="common">Pasteurella haemolytica</name>
    <dbReference type="NCBI Taxonomy" id="75985"/>
    <lineage>
        <taxon>Bacteria</taxon>
        <taxon>Pseudomonadati</taxon>
        <taxon>Pseudomonadota</taxon>
        <taxon>Gammaproteobacteria</taxon>
        <taxon>Pasteurellales</taxon>
        <taxon>Pasteurellaceae</taxon>
        <taxon>Mannheimia</taxon>
    </lineage>
</organism>
<dbReference type="Proteomes" id="UP000254031">
    <property type="component" value="Unassembled WGS sequence"/>
</dbReference>
<evidence type="ECO:0000256" key="1">
    <source>
        <dbReference type="SAM" id="Phobius"/>
    </source>
</evidence>
<keyword evidence="1" id="KW-0472">Membrane</keyword>
<sequence>MSSIKEIFSTKNSPINVLMQTEWFLGFILIVVYLDAYFQLVHQVPIYIAIQQKEIYLTKTIDYIAAIFFFSVTFTALFTMMRLLHIFILSDLLDKIGCNTYELPKIEDIHKYEMLSILKIQAAKENNAELRYYVKKKKK</sequence>
<dbReference type="EMBL" id="UGPL01000006">
    <property type="protein sequence ID" value="STY66166.1"/>
    <property type="molecule type" value="Genomic_DNA"/>
</dbReference>
<feature type="transmembrane region" description="Helical" evidence="1">
    <location>
        <begin position="21"/>
        <end position="40"/>
    </location>
</feature>
<evidence type="ECO:0000313" key="3">
    <source>
        <dbReference type="Proteomes" id="UP000254031"/>
    </source>
</evidence>
<accession>A0A378NEC3</accession>
<name>A0A378NEC3_MANHA</name>
<reference evidence="2 3" key="1">
    <citation type="submission" date="2018-06" db="EMBL/GenBank/DDBJ databases">
        <authorList>
            <consortium name="Pathogen Informatics"/>
            <person name="Doyle S."/>
        </authorList>
    </citation>
    <scope>NUCLEOTIDE SEQUENCE [LARGE SCALE GENOMIC DNA]</scope>
    <source>
        <strain evidence="2 3">NCTC9380</strain>
    </source>
</reference>
<keyword evidence="1" id="KW-1133">Transmembrane helix</keyword>
<proteinExistence type="predicted"/>
<dbReference type="RefSeq" id="WP_020831019.1">
    <property type="nucleotide sequence ID" value="NZ_CP017484.1"/>
</dbReference>
<feature type="transmembrane region" description="Helical" evidence="1">
    <location>
        <begin position="60"/>
        <end position="80"/>
    </location>
</feature>
<evidence type="ECO:0000313" key="2">
    <source>
        <dbReference type="EMBL" id="STY66166.1"/>
    </source>
</evidence>